<keyword evidence="5 9" id="KW-0547">Nucleotide-binding</keyword>
<dbReference type="SUPFAM" id="SSF52540">
    <property type="entry name" value="P-loop containing nucleoside triphosphate hydrolases"/>
    <property type="match status" value="1"/>
</dbReference>
<dbReference type="SUPFAM" id="SSF55729">
    <property type="entry name" value="Acyl-CoA N-acyltransferases (Nat)"/>
    <property type="match status" value="1"/>
</dbReference>
<dbReference type="Gene3D" id="3.40.50.300">
    <property type="entry name" value="P-loop containing nucleotide triphosphate hydrolases"/>
    <property type="match status" value="1"/>
</dbReference>
<comment type="catalytic activity">
    <reaction evidence="9">
        <text>cytidine(34) in elongator tRNA(Met) + acetyl-CoA + ATP + H2O = N(4)-acetylcytidine(34) in elongator tRNA(Met) + ADP + phosphate + CoA + H(+)</text>
        <dbReference type="Rhea" id="RHEA:43788"/>
        <dbReference type="Rhea" id="RHEA-COMP:10693"/>
        <dbReference type="Rhea" id="RHEA-COMP:10694"/>
        <dbReference type="ChEBI" id="CHEBI:15377"/>
        <dbReference type="ChEBI" id="CHEBI:15378"/>
        <dbReference type="ChEBI" id="CHEBI:30616"/>
        <dbReference type="ChEBI" id="CHEBI:43474"/>
        <dbReference type="ChEBI" id="CHEBI:57287"/>
        <dbReference type="ChEBI" id="CHEBI:57288"/>
        <dbReference type="ChEBI" id="CHEBI:74900"/>
        <dbReference type="ChEBI" id="CHEBI:82748"/>
        <dbReference type="ChEBI" id="CHEBI:456216"/>
        <dbReference type="EC" id="2.3.1.193"/>
    </reaction>
</comment>
<dbReference type="InterPro" id="IPR038321">
    <property type="entry name" value="TmcA_C_sf"/>
</dbReference>
<dbReference type="InterPro" id="IPR000182">
    <property type="entry name" value="GNAT_dom"/>
</dbReference>
<keyword evidence="6 9" id="KW-0067">ATP-binding</keyword>
<evidence type="ECO:0000259" key="11">
    <source>
        <dbReference type="PROSITE" id="PS51192"/>
    </source>
</evidence>
<keyword evidence="13" id="KW-1185">Reference proteome</keyword>
<evidence type="ECO:0000256" key="9">
    <source>
        <dbReference type="HAMAP-Rule" id="MF_01886"/>
    </source>
</evidence>
<dbReference type="GO" id="GO:0005737">
    <property type="term" value="C:cytoplasm"/>
    <property type="evidence" value="ECO:0007669"/>
    <property type="project" value="UniProtKB-SubCell"/>
</dbReference>
<dbReference type="InterPro" id="IPR013562">
    <property type="entry name" value="TmcA/NAT10_N"/>
</dbReference>
<keyword evidence="1 9" id="KW-0963">Cytoplasm</keyword>
<dbReference type="EC" id="2.3.1.193" evidence="9"/>
<dbReference type="PANTHER" id="PTHR10925">
    <property type="entry name" value="N-ACETYLTRANSFERASE 10"/>
    <property type="match status" value="1"/>
</dbReference>
<dbReference type="InterPro" id="IPR027417">
    <property type="entry name" value="P-loop_NTPase"/>
</dbReference>
<dbReference type="GO" id="GO:0051391">
    <property type="term" value="P:tRNA acetylation"/>
    <property type="evidence" value="ECO:0007669"/>
    <property type="project" value="UniProtKB-UniRule"/>
</dbReference>
<dbReference type="GO" id="GO:0005524">
    <property type="term" value="F:ATP binding"/>
    <property type="evidence" value="ECO:0007669"/>
    <property type="project" value="UniProtKB-UniRule"/>
</dbReference>
<feature type="domain" description="Helicase ATP-binding" evidence="11">
    <location>
        <begin position="196"/>
        <end position="337"/>
    </location>
</feature>
<keyword evidence="2 9" id="KW-0820">tRNA-binding</keyword>
<keyword evidence="8 9" id="KW-0012">Acyltransferase</keyword>
<dbReference type="PROSITE" id="PS51186">
    <property type="entry name" value="GNAT"/>
    <property type="match status" value="1"/>
</dbReference>
<keyword evidence="3 9" id="KW-0808">Transferase</keyword>
<dbReference type="PANTHER" id="PTHR10925:SF5">
    <property type="entry name" value="RNA CYTIDINE ACETYLTRANSFERASE"/>
    <property type="match status" value="1"/>
</dbReference>
<evidence type="ECO:0000256" key="7">
    <source>
        <dbReference type="ARBA" id="ARBA00022884"/>
    </source>
</evidence>
<keyword evidence="4 9" id="KW-0819">tRNA processing</keyword>
<dbReference type="Gene3D" id="3.40.50.11040">
    <property type="match status" value="1"/>
</dbReference>
<feature type="binding site" evidence="9">
    <location>
        <position position="186"/>
    </location>
    <ligand>
        <name>ATP</name>
        <dbReference type="ChEBI" id="CHEBI:30616"/>
    </ligand>
</feature>
<dbReference type="Pfam" id="PF08351">
    <property type="entry name" value="TmcA_N"/>
    <property type="match status" value="1"/>
</dbReference>
<evidence type="ECO:0000256" key="1">
    <source>
        <dbReference type="ARBA" id="ARBA00022490"/>
    </source>
</evidence>
<dbReference type="RefSeq" id="WP_004579843.1">
    <property type="nucleotide sequence ID" value="NZ_AP028878.1"/>
</dbReference>
<dbReference type="eggNOG" id="COG1444">
    <property type="taxonomic scope" value="Bacteria"/>
</dbReference>
<evidence type="ECO:0000256" key="5">
    <source>
        <dbReference type="ARBA" id="ARBA00022741"/>
    </source>
</evidence>
<feature type="binding site" evidence="9">
    <location>
        <position position="354"/>
    </location>
    <ligand>
        <name>ATP</name>
        <dbReference type="ChEBI" id="CHEBI:30616"/>
    </ligand>
</feature>
<comment type="caution">
    <text evidence="9">Lacks conserved residue(s) required for the propagation of feature annotation.</text>
</comment>
<dbReference type="HOGENOM" id="CLU_004652_1_0_6"/>
<dbReference type="PATRIC" id="fig|626887.3.peg.1874"/>
<dbReference type="InterPro" id="IPR024914">
    <property type="entry name" value="tRNA_acetyltr_TmcA"/>
</dbReference>
<dbReference type="Proteomes" id="UP000013165">
    <property type="component" value="Unassembled WGS sequence"/>
</dbReference>
<dbReference type="InterPro" id="IPR014001">
    <property type="entry name" value="Helicase_ATP-bd"/>
</dbReference>
<dbReference type="OrthoDB" id="5578851at2"/>
<dbReference type="InterPro" id="IPR032672">
    <property type="entry name" value="TmcA/NAT10/Kre33"/>
</dbReference>
<gene>
    <name evidence="9" type="primary">tmcA</name>
    <name evidence="12" type="ORF">J057_09351</name>
</gene>
<reference evidence="12 13" key="1">
    <citation type="journal article" date="2013" name="Genome Announc.">
        <title>Genome Sequence of the Polycyclic Aromatic Hydrocarbon-Degrading Bacterium Strain Marinobacter nanhaiticus D15-8WT.</title>
        <authorList>
            <person name="Cui Z."/>
            <person name="Gao W."/>
            <person name="Li Q."/>
            <person name="Xu G."/>
            <person name="Zheng L."/>
        </authorList>
    </citation>
    <scope>NUCLEOTIDE SEQUENCE [LARGE SCALE GENOMIC DNA]</scope>
    <source>
        <strain evidence="12 13">D15-8W</strain>
    </source>
</reference>
<dbReference type="Pfam" id="PF13718">
    <property type="entry name" value="GNAT_acetyltr_2"/>
    <property type="match status" value="1"/>
</dbReference>
<dbReference type="SMART" id="SM00487">
    <property type="entry name" value="DEXDc"/>
    <property type="match status" value="1"/>
</dbReference>
<dbReference type="STRING" id="626887.J057_09351"/>
<protein>
    <recommendedName>
        <fullName evidence="9">tRNA(Met) cytidine acetyltransferase TmcA</fullName>
        <ecNumber evidence="9">2.3.1.193</ecNumber>
    </recommendedName>
</protein>
<keyword evidence="7 9" id="KW-0694">RNA-binding</keyword>
<dbReference type="Pfam" id="PF05127">
    <property type="entry name" value="NAT10_TcmA_helicase"/>
    <property type="match status" value="1"/>
</dbReference>
<dbReference type="Gene3D" id="1.20.120.890">
    <property type="entry name" value="tRNA(Met) cytidine acetyltransferase, tail domain"/>
    <property type="match status" value="1"/>
</dbReference>
<comment type="caution">
    <text evidence="12">The sequence shown here is derived from an EMBL/GenBank/DDBJ whole genome shotgun (WGS) entry which is preliminary data.</text>
</comment>
<dbReference type="InterPro" id="IPR016181">
    <property type="entry name" value="Acyl_CoA_acyltransferase"/>
</dbReference>
<evidence type="ECO:0000256" key="3">
    <source>
        <dbReference type="ARBA" id="ARBA00022679"/>
    </source>
</evidence>
<dbReference type="GO" id="GO:0000049">
    <property type="term" value="F:tRNA binding"/>
    <property type="evidence" value="ECO:0007669"/>
    <property type="project" value="UniProtKB-UniRule"/>
</dbReference>
<proteinExistence type="inferred from homology"/>
<evidence type="ECO:0000256" key="6">
    <source>
        <dbReference type="ARBA" id="ARBA00022840"/>
    </source>
</evidence>
<feature type="binding site" evidence="9">
    <location>
        <begin position="495"/>
        <end position="497"/>
    </location>
    <ligand>
        <name>acetyl-CoA</name>
        <dbReference type="ChEBI" id="CHEBI:57288"/>
    </ligand>
</feature>
<dbReference type="PROSITE" id="PS51192">
    <property type="entry name" value="HELICASE_ATP_BIND_1"/>
    <property type="match status" value="1"/>
</dbReference>
<comment type="similarity">
    <text evidence="9">Belongs to the TmcA family.</text>
</comment>
<evidence type="ECO:0000256" key="8">
    <source>
        <dbReference type="ARBA" id="ARBA00023315"/>
    </source>
</evidence>
<dbReference type="GO" id="GO:0051392">
    <property type="term" value="F:tRNA cytidine N4-acetyltransferase activity"/>
    <property type="evidence" value="ECO:0007669"/>
    <property type="project" value="UniProtKB-UniRule"/>
</dbReference>
<accession>N6WWU3</accession>
<dbReference type="EMBL" id="APLQ01000011">
    <property type="protein sequence ID" value="ENO15547.1"/>
    <property type="molecule type" value="Genomic_DNA"/>
</dbReference>
<comment type="function">
    <text evidence="9">Catalyzes the formation of N(4)-acetylcytidine (ac(4)C) at the wobble position of tRNA(Met), by using acetyl-CoA as an acetyl donor and ATP (or GTP).</text>
</comment>
<sequence>MAETSFPTSWPTPEALKRWQQELHRAGERRLVLVEAAADQGRRYASEIFASRPDARRLWVGEPDLSPSVKPQRAPEWLGRELDVVVWDGWRGNPPDGIAALLGTLGAGGLFVWLMPPLDEWPDYRDPDYRRTGLVDIPGHAFARRLAGILQNDPQVVRLGSDGLRAGTLKLSASAPAFTPGDTEDQLAAIDAICRTGLGRRRRPLILRADRGRGKSTALGRAAAQLLQDKRERIVVTAPSADAVEQVFTAAQAVWPEAVRSGMTLADNDHSLKFVPPDVLLREKPEAGLVLVDEAAGLPSPMLESILTGWPRVVFSTTVHGYEGSGRGFDVRFREVLDRVTPRWQGLHLRQPIRWSEGDPLEQLTNRLFLLDAESTSDIDASADVRLEHWQPAEASEAELSEAFGLLTDAHYRTTPGDLRQWLDDPNAETWLARSGGAVVGVLWISHEGGLPAPLAEQVMRGERRIRGHLLAQGLASHGGMAEAASLSIARVVRIAVHPDLRRRRVGRELLEAGRVWAVEAGCDLFGTSFGATPGLLSFWRNAGLKPLRLGLHQSASSGEHTLQMAVGCSEAGSRVVHVLKQRFAEHWPLLLAANFPDLDPDLALGLTEDWLRPEPLAPMDHTELAAFADSHRLFELSRLPLQRLSRMAGVARLINAVPDGQLWCRAVLQGWSWAALQSAGLCVGRRDGETRLRRLTRKILETVDIFGV</sequence>
<dbReference type="GO" id="GO:0002101">
    <property type="term" value="P:tRNA wobble cytosine modification"/>
    <property type="evidence" value="ECO:0007669"/>
    <property type="project" value="UniProtKB-UniRule"/>
</dbReference>
<feature type="domain" description="N-acetyltransferase" evidence="10">
    <location>
        <begin position="385"/>
        <end position="570"/>
    </location>
</feature>
<evidence type="ECO:0000256" key="4">
    <source>
        <dbReference type="ARBA" id="ARBA00022694"/>
    </source>
</evidence>
<dbReference type="HAMAP" id="MF_01886">
    <property type="entry name" value="tRNA_acetyltr_TmcA"/>
    <property type="match status" value="1"/>
</dbReference>
<name>N6WWU3_9GAMM</name>
<dbReference type="CDD" id="cd04301">
    <property type="entry name" value="NAT_SF"/>
    <property type="match status" value="1"/>
</dbReference>
<evidence type="ECO:0000313" key="13">
    <source>
        <dbReference type="Proteomes" id="UP000013165"/>
    </source>
</evidence>
<dbReference type="AlphaFoldDB" id="N6WWU3"/>
<dbReference type="GO" id="GO:1904812">
    <property type="term" value="P:rRNA acetylation involved in maturation of SSU-rRNA"/>
    <property type="evidence" value="ECO:0007669"/>
    <property type="project" value="TreeGrafter"/>
</dbReference>
<organism evidence="12 13">
    <name type="scientific">Marinobacter nanhaiticus D15-8W</name>
    <dbReference type="NCBI Taxonomy" id="626887"/>
    <lineage>
        <taxon>Bacteria</taxon>
        <taxon>Pseudomonadati</taxon>
        <taxon>Pseudomonadota</taxon>
        <taxon>Gammaproteobacteria</taxon>
        <taxon>Pseudomonadales</taxon>
        <taxon>Marinobacteraceae</taxon>
        <taxon>Marinobacter</taxon>
    </lineage>
</organism>
<evidence type="ECO:0000313" key="12">
    <source>
        <dbReference type="EMBL" id="ENO15547.1"/>
    </source>
</evidence>
<dbReference type="InterPro" id="IPR007807">
    <property type="entry name" value="TcmA/NAT10_helicase"/>
</dbReference>
<dbReference type="GO" id="GO:1990883">
    <property type="term" value="F:18S rRNA cytidine N-acetyltransferase activity"/>
    <property type="evidence" value="ECO:0007669"/>
    <property type="project" value="TreeGrafter"/>
</dbReference>
<dbReference type="Gene3D" id="3.40.630.30">
    <property type="match status" value="1"/>
</dbReference>
<comment type="subcellular location">
    <subcellularLocation>
        <location evidence="9">Cytoplasm</location>
    </subcellularLocation>
</comment>
<evidence type="ECO:0000259" key="10">
    <source>
        <dbReference type="PROSITE" id="PS51186"/>
    </source>
</evidence>
<evidence type="ECO:0000256" key="2">
    <source>
        <dbReference type="ARBA" id="ARBA00022555"/>
    </source>
</evidence>